<gene>
    <name evidence="1" type="ORF">MCOR_45760</name>
</gene>
<dbReference type="Proteomes" id="UP000507470">
    <property type="component" value="Unassembled WGS sequence"/>
</dbReference>
<dbReference type="SUPFAM" id="SSF48726">
    <property type="entry name" value="Immunoglobulin"/>
    <property type="match status" value="1"/>
</dbReference>
<evidence type="ECO:0000313" key="2">
    <source>
        <dbReference type="Proteomes" id="UP000507470"/>
    </source>
</evidence>
<protein>
    <submittedName>
        <fullName evidence="1">Uncharacterized protein</fullName>
    </submittedName>
</protein>
<accession>A0A6J8DZM8</accession>
<dbReference type="InterPro" id="IPR036179">
    <property type="entry name" value="Ig-like_dom_sf"/>
</dbReference>
<dbReference type="EMBL" id="CACVKT020008097">
    <property type="protein sequence ID" value="CAC5412785.1"/>
    <property type="molecule type" value="Genomic_DNA"/>
</dbReference>
<name>A0A6J8DZM8_MYTCO</name>
<dbReference type="InterPro" id="IPR013783">
    <property type="entry name" value="Ig-like_fold"/>
</dbReference>
<organism evidence="1 2">
    <name type="scientific">Mytilus coruscus</name>
    <name type="common">Sea mussel</name>
    <dbReference type="NCBI Taxonomy" id="42192"/>
    <lineage>
        <taxon>Eukaryota</taxon>
        <taxon>Metazoa</taxon>
        <taxon>Spiralia</taxon>
        <taxon>Lophotrochozoa</taxon>
        <taxon>Mollusca</taxon>
        <taxon>Bivalvia</taxon>
        <taxon>Autobranchia</taxon>
        <taxon>Pteriomorphia</taxon>
        <taxon>Mytilida</taxon>
        <taxon>Mytiloidea</taxon>
        <taxon>Mytilidae</taxon>
        <taxon>Mytilinae</taxon>
        <taxon>Mytilus</taxon>
    </lineage>
</organism>
<dbReference type="AlphaFoldDB" id="A0A6J8DZM8"/>
<reference evidence="1 2" key="1">
    <citation type="submission" date="2020-06" db="EMBL/GenBank/DDBJ databases">
        <authorList>
            <person name="Li R."/>
            <person name="Bekaert M."/>
        </authorList>
    </citation>
    <scope>NUCLEOTIDE SEQUENCE [LARGE SCALE GENOMIC DNA]</scope>
    <source>
        <strain evidence="2">wild</strain>
    </source>
</reference>
<dbReference type="Gene3D" id="2.60.40.10">
    <property type="entry name" value="Immunoglobulins"/>
    <property type="match status" value="1"/>
</dbReference>
<keyword evidence="2" id="KW-1185">Reference proteome</keyword>
<sequence length="168" mass="19137">MYADLFQDISLPCTTSFVPRWRKDGIVLSDGIQTTSNVKYHHRLEVVNDSVSKTYNLRIKNITLHDYGHYLCEVQSQNKIEIAQEVLLKKTGVVISNMELIQINKNTLKGGVVISNIESRIEINKRMTTNNNNMDLNTLKENDDSNKMNMNSNIIDDEEMLGPSGVTF</sequence>
<dbReference type="CDD" id="cd00096">
    <property type="entry name" value="Ig"/>
    <property type="match status" value="1"/>
</dbReference>
<evidence type="ECO:0000313" key="1">
    <source>
        <dbReference type="EMBL" id="CAC5412785.1"/>
    </source>
</evidence>
<proteinExistence type="predicted"/>